<keyword evidence="3" id="KW-1185">Reference proteome</keyword>
<reference evidence="3" key="1">
    <citation type="journal article" date="2019" name="Int. J. Syst. Evol. Microbiol.">
        <title>The Global Catalogue of Microorganisms (GCM) 10K type strain sequencing project: providing services to taxonomists for standard genome sequencing and annotation.</title>
        <authorList>
            <consortium name="The Broad Institute Genomics Platform"/>
            <consortium name="The Broad Institute Genome Sequencing Center for Infectious Disease"/>
            <person name="Wu L."/>
            <person name="Ma J."/>
        </authorList>
    </citation>
    <scope>NUCLEOTIDE SEQUENCE [LARGE SCALE GENOMIC DNA]</scope>
    <source>
        <strain evidence="3">CCM 7044</strain>
    </source>
</reference>
<evidence type="ECO:0000256" key="1">
    <source>
        <dbReference type="SAM" id="MobiDB-lite"/>
    </source>
</evidence>
<feature type="region of interest" description="Disordered" evidence="1">
    <location>
        <begin position="118"/>
        <end position="145"/>
    </location>
</feature>
<name>A0ABW5VPM3_9MICO</name>
<gene>
    <name evidence="2" type="ORF">ACFS27_05020</name>
</gene>
<dbReference type="Proteomes" id="UP001597479">
    <property type="component" value="Unassembled WGS sequence"/>
</dbReference>
<evidence type="ECO:0000313" key="3">
    <source>
        <dbReference type="Proteomes" id="UP001597479"/>
    </source>
</evidence>
<sequence length="145" mass="15670">MRPTLILLSDSATKAVILERLRTAGEYQPEPVFDRLTVAGASFGVDPTDAVLVEYDVGVLERVLPGGRAHAVMIEYGAREQVRPLVLAVADGLDGVLDTNYGPYLRFGDLPASGWLARPGHPGRDDTPGDPLAVFEEQSEEVVRN</sequence>
<dbReference type="RefSeq" id="WP_377180747.1">
    <property type="nucleotide sequence ID" value="NZ_JBHUOG010000001.1"/>
</dbReference>
<dbReference type="EMBL" id="JBHUOG010000001">
    <property type="protein sequence ID" value="MFD2792907.1"/>
    <property type="molecule type" value="Genomic_DNA"/>
</dbReference>
<evidence type="ECO:0000313" key="2">
    <source>
        <dbReference type="EMBL" id="MFD2792907.1"/>
    </source>
</evidence>
<organism evidence="2 3">
    <name type="scientific">Promicromonospora vindobonensis</name>
    <dbReference type="NCBI Taxonomy" id="195748"/>
    <lineage>
        <taxon>Bacteria</taxon>
        <taxon>Bacillati</taxon>
        <taxon>Actinomycetota</taxon>
        <taxon>Actinomycetes</taxon>
        <taxon>Micrococcales</taxon>
        <taxon>Promicromonosporaceae</taxon>
        <taxon>Promicromonospora</taxon>
    </lineage>
</organism>
<protein>
    <submittedName>
        <fullName evidence="2">Uncharacterized protein</fullName>
    </submittedName>
</protein>
<proteinExistence type="predicted"/>
<comment type="caution">
    <text evidence="2">The sequence shown here is derived from an EMBL/GenBank/DDBJ whole genome shotgun (WGS) entry which is preliminary data.</text>
</comment>
<accession>A0ABW5VPM3</accession>